<proteinExistence type="predicted"/>
<gene>
    <name evidence="1" type="ORF">OFUS_LOCUS5160</name>
</gene>
<comment type="caution">
    <text evidence="1">The sequence shown here is derived from an EMBL/GenBank/DDBJ whole genome shotgun (WGS) entry which is preliminary data.</text>
</comment>
<accession>A0A8J1TI54</accession>
<reference evidence="1" key="1">
    <citation type="submission" date="2022-03" db="EMBL/GenBank/DDBJ databases">
        <authorList>
            <person name="Martin C."/>
        </authorList>
    </citation>
    <scope>NUCLEOTIDE SEQUENCE</scope>
</reference>
<dbReference type="OrthoDB" id="6267493at2759"/>
<protein>
    <submittedName>
        <fullName evidence="1">Uncharacterized protein</fullName>
    </submittedName>
</protein>
<dbReference type="PANTHER" id="PTHR36694:SF11">
    <property type="entry name" value="LP21121P-RELATED"/>
    <property type="match status" value="1"/>
</dbReference>
<organism evidence="1 2">
    <name type="scientific">Owenia fusiformis</name>
    <name type="common">Polychaete worm</name>
    <dbReference type="NCBI Taxonomy" id="6347"/>
    <lineage>
        <taxon>Eukaryota</taxon>
        <taxon>Metazoa</taxon>
        <taxon>Spiralia</taxon>
        <taxon>Lophotrochozoa</taxon>
        <taxon>Annelida</taxon>
        <taxon>Polychaeta</taxon>
        <taxon>Sedentaria</taxon>
        <taxon>Canalipalpata</taxon>
        <taxon>Sabellida</taxon>
        <taxon>Oweniida</taxon>
        <taxon>Oweniidae</taxon>
        <taxon>Owenia</taxon>
    </lineage>
</organism>
<dbReference type="PANTHER" id="PTHR36694">
    <property type="entry name" value="PASIFLORA 1, ISOFORM A-RELATED"/>
    <property type="match status" value="1"/>
</dbReference>
<keyword evidence="2" id="KW-1185">Reference proteome</keyword>
<name>A0A8J1TI54_OWEFU</name>
<dbReference type="EMBL" id="CAIIXF020000002">
    <property type="protein sequence ID" value="CAH1778204.1"/>
    <property type="molecule type" value="Genomic_DNA"/>
</dbReference>
<dbReference type="Proteomes" id="UP000749559">
    <property type="component" value="Unassembled WGS sequence"/>
</dbReference>
<evidence type="ECO:0000313" key="1">
    <source>
        <dbReference type="EMBL" id="CAH1778204.1"/>
    </source>
</evidence>
<sequence length="196" mass="22928">MACLPLEKFFCWNLKTSQFASAIYVIISAFFALLLVILDMAASDINNGFEIEGGFRSIWRRHVAEGFMTCNVVMLFGHIIMIVLSIVLLMSVTKPFKQYRNYQIHTGWFWIMCIYVFAEAVVSAYEYSWYGKNTFRRPYLVFLWVFMLTRFILNMCTICISYSRLSEMDEEMRYGISRKTLPMSRTNLLSSQASFA</sequence>
<dbReference type="AlphaFoldDB" id="A0A8J1TI54"/>
<evidence type="ECO:0000313" key="2">
    <source>
        <dbReference type="Proteomes" id="UP000749559"/>
    </source>
</evidence>